<feature type="compositionally biased region" description="Gly residues" evidence="10">
    <location>
        <begin position="923"/>
        <end position="936"/>
    </location>
</feature>
<feature type="region of interest" description="Disordered" evidence="10">
    <location>
        <begin position="690"/>
        <end position="1342"/>
    </location>
</feature>
<keyword evidence="4 9" id="KW-0805">Transcription regulation</keyword>
<feature type="region of interest" description="Disordered" evidence="10">
    <location>
        <begin position="449"/>
        <end position="657"/>
    </location>
</feature>
<feature type="compositionally biased region" description="Gly residues" evidence="10">
    <location>
        <begin position="1060"/>
        <end position="1077"/>
    </location>
</feature>
<evidence type="ECO:0000256" key="8">
    <source>
        <dbReference type="ARBA" id="ARBA00031254"/>
    </source>
</evidence>
<feature type="compositionally biased region" description="Basic residues" evidence="10">
    <location>
        <begin position="1253"/>
        <end position="1262"/>
    </location>
</feature>
<evidence type="ECO:0000256" key="5">
    <source>
        <dbReference type="ARBA" id="ARBA00023159"/>
    </source>
</evidence>
<feature type="compositionally biased region" description="Basic and acidic residues" evidence="10">
    <location>
        <begin position="833"/>
        <end position="843"/>
    </location>
</feature>
<feature type="region of interest" description="Disordered" evidence="10">
    <location>
        <begin position="397"/>
        <end position="437"/>
    </location>
</feature>
<evidence type="ECO:0000256" key="1">
    <source>
        <dbReference type="ARBA" id="ARBA00004123"/>
    </source>
</evidence>
<organism evidence="12 13">
    <name type="scientific">Acipenser ruthenus</name>
    <name type="common">Sterlet sturgeon</name>
    <dbReference type="NCBI Taxonomy" id="7906"/>
    <lineage>
        <taxon>Eukaryota</taxon>
        <taxon>Metazoa</taxon>
        <taxon>Chordata</taxon>
        <taxon>Craniata</taxon>
        <taxon>Vertebrata</taxon>
        <taxon>Euteleostomi</taxon>
        <taxon>Actinopterygii</taxon>
        <taxon>Chondrostei</taxon>
        <taxon>Acipenseriformes</taxon>
        <taxon>Acipenseridae</taxon>
        <taxon>Acipenser</taxon>
    </lineage>
</organism>
<keyword evidence="5 9" id="KW-0010">Activator</keyword>
<evidence type="ECO:0000313" key="13">
    <source>
        <dbReference type="Proteomes" id="UP000289886"/>
    </source>
</evidence>
<evidence type="ECO:0000313" key="12">
    <source>
        <dbReference type="EMBL" id="RXM31880.1"/>
    </source>
</evidence>
<dbReference type="GO" id="GO:0097067">
    <property type="term" value="P:cellular response to thyroid hormone stimulus"/>
    <property type="evidence" value="ECO:0007669"/>
    <property type="project" value="TreeGrafter"/>
</dbReference>
<feature type="compositionally biased region" description="Low complexity" evidence="10">
    <location>
        <begin position="1277"/>
        <end position="1290"/>
    </location>
</feature>
<evidence type="ECO:0000259" key="11">
    <source>
        <dbReference type="Pfam" id="PF10744"/>
    </source>
</evidence>
<feature type="compositionally biased region" description="Basic and acidic residues" evidence="10">
    <location>
        <begin position="1263"/>
        <end position="1275"/>
    </location>
</feature>
<keyword evidence="7 9" id="KW-0539">Nucleus</keyword>
<dbReference type="EMBL" id="SCEB01214995">
    <property type="protein sequence ID" value="RXM31880.1"/>
    <property type="molecule type" value="Genomic_DNA"/>
</dbReference>
<accession>A0A444U9M9</accession>
<feature type="compositionally biased region" description="Low complexity" evidence="10">
    <location>
        <begin position="625"/>
        <end position="637"/>
    </location>
</feature>
<feature type="compositionally biased region" description="Low complexity" evidence="10">
    <location>
        <begin position="421"/>
        <end position="431"/>
    </location>
</feature>
<feature type="compositionally biased region" description="Polar residues" evidence="10">
    <location>
        <begin position="777"/>
        <end position="794"/>
    </location>
</feature>
<feature type="compositionally biased region" description="Low complexity" evidence="10">
    <location>
        <begin position="757"/>
        <end position="769"/>
    </location>
</feature>
<feature type="compositionally biased region" description="Polar residues" evidence="10">
    <location>
        <begin position="606"/>
        <end position="617"/>
    </location>
</feature>
<feature type="compositionally biased region" description="Low complexity" evidence="10">
    <location>
        <begin position="995"/>
        <end position="1024"/>
    </location>
</feature>
<evidence type="ECO:0000256" key="10">
    <source>
        <dbReference type="SAM" id="MobiDB-lite"/>
    </source>
</evidence>
<feature type="compositionally biased region" description="Polar residues" evidence="10">
    <location>
        <begin position="874"/>
        <end position="884"/>
    </location>
</feature>
<dbReference type="Pfam" id="PF10744">
    <property type="entry name" value="Med1"/>
    <property type="match status" value="2"/>
</dbReference>
<evidence type="ECO:0000256" key="7">
    <source>
        <dbReference type="ARBA" id="ARBA00023242"/>
    </source>
</evidence>
<feature type="compositionally biased region" description="Gly residues" evidence="10">
    <location>
        <begin position="692"/>
        <end position="705"/>
    </location>
</feature>
<feature type="compositionally biased region" description="Low complexity" evidence="10">
    <location>
        <begin position="1235"/>
        <end position="1244"/>
    </location>
</feature>
<protein>
    <recommendedName>
        <fullName evidence="3 9">Mediator of RNA polymerase II transcription subunit 1</fullName>
    </recommendedName>
    <alternativeName>
        <fullName evidence="8 9">Mediator complex subunit 1</fullName>
    </alternativeName>
</protein>
<comment type="subcellular location">
    <subcellularLocation>
        <location evidence="1 9">Nucleus</location>
    </subcellularLocation>
</comment>
<dbReference type="PANTHER" id="PTHR12881:SF10">
    <property type="entry name" value="MEDIATOR OF RNA POLYMERASE II TRANSCRIPTION SUBUNIT 1"/>
    <property type="match status" value="1"/>
</dbReference>
<dbReference type="GO" id="GO:0016592">
    <property type="term" value="C:mediator complex"/>
    <property type="evidence" value="ECO:0007669"/>
    <property type="project" value="InterPro"/>
</dbReference>
<comment type="similarity">
    <text evidence="2 9">Belongs to the Mediator complex subunit 1 family.</text>
</comment>
<evidence type="ECO:0000256" key="4">
    <source>
        <dbReference type="ARBA" id="ARBA00023015"/>
    </source>
</evidence>
<name>A0A444U9M9_ACIRT</name>
<feature type="compositionally biased region" description="Gly residues" evidence="10">
    <location>
        <begin position="1156"/>
        <end position="1165"/>
    </location>
</feature>
<comment type="function">
    <text evidence="9">Component of the Mediator complex, a coactivator involved in the regulated transcription of nearly all RNA polymerase II-dependent genes. Mediator functions as a bridge to convey information from gene-specific regulatory proteins to the basal RNA polymerase II transcription machinery. Mediator is recruited to promoters by direct interactions with regulatory proteins and serves as a scaffold for the assembly of a functional preinitiation complex with RNA polymerase II and the general transcription factors.</text>
</comment>
<gene>
    <name evidence="12" type="ORF">EOD39_6604</name>
</gene>
<dbReference type="PANTHER" id="PTHR12881">
    <property type="entry name" value="MEDIATOR OF RNA POLYMERASE II TRANSCRIPTION SUBUNIT 1"/>
    <property type="match status" value="1"/>
</dbReference>
<dbReference type="GO" id="GO:0042974">
    <property type="term" value="F:nuclear retinoic acid receptor binding"/>
    <property type="evidence" value="ECO:0007669"/>
    <property type="project" value="TreeGrafter"/>
</dbReference>
<comment type="caution">
    <text evidence="12">The sequence shown here is derived from an EMBL/GenBank/DDBJ whole genome shotgun (WGS) entry which is preliminary data.</text>
</comment>
<dbReference type="GO" id="GO:0045944">
    <property type="term" value="P:positive regulation of transcription by RNA polymerase II"/>
    <property type="evidence" value="ECO:0007669"/>
    <property type="project" value="UniProtKB-ARBA"/>
</dbReference>
<dbReference type="InterPro" id="IPR019680">
    <property type="entry name" value="Mediator_Med1"/>
</dbReference>
<proteinExistence type="inferred from homology"/>
<keyword evidence="6 9" id="KW-0804">Transcription</keyword>
<dbReference type="Proteomes" id="UP000289886">
    <property type="component" value="Unassembled WGS sequence"/>
</dbReference>
<feature type="compositionally biased region" description="Gly residues" evidence="10">
    <location>
        <begin position="889"/>
        <end position="902"/>
    </location>
</feature>
<dbReference type="GO" id="GO:0042809">
    <property type="term" value="F:nuclear vitamin D receptor binding"/>
    <property type="evidence" value="ECO:0007669"/>
    <property type="project" value="TreeGrafter"/>
</dbReference>
<feature type="compositionally biased region" description="Polar residues" evidence="10">
    <location>
        <begin position="1194"/>
        <end position="1208"/>
    </location>
</feature>
<feature type="domain" description="Mediator complex subunit Med1" evidence="11">
    <location>
        <begin position="198"/>
        <end position="234"/>
    </location>
</feature>
<evidence type="ECO:0000256" key="2">
    <source>
        <dbReference type="ARBA" id="ARBA00006210"/>
    </source>
</evidence>
<feature type="domain" description="Mediator complex subunit Med1" evidence="11">
    <location>
        <begin position="2"/>
        <end position="118"/>
    </location>
</feature>
<reference evidence="12 13" key="1">
    <citation type="submission" date="2019-01" db="EMBL/GenBank/DDBJ databases">
        <title>Draft Genome and Complete Hox-Cluster Characterization of the Sterlet Sturgeon (Acipenser ruthenus).</title>
        <authorList>
            <person name="Wei Q."/>
        </authorList>
    </citation>
    <scope>NUCLEOTIDE SEQUENCE [LARGE SCALE GENOMIC DNA]</scope>
    <source>
        <strain evidence="12">WHYD16114868_AA</strain>
        <tissue evidence="12">Blood</tissue>
    </source>
</reference>
<evidence type="ECO:0000256" key="9">
    <source>
        <dbReference type="RuleBase" id="RU364059"/>
    </source>
</evidence>
<feature type="compositionally biased region" description="Basic residues" evidence="10">
    <location>
        <begin position="638"/>
        <end position="648"/>
    </location>
</feature>
<sequence length="1342" mass="138953">MFYVEVQLDSGGQLLDVKVAHHGENPARNFEEFSKHLKGLVNLYKLPGDDKLKTKMYLSLQSLEIDLSKMMHMFRSATNANTVETVLHGSVGLLTKRSGGHLMNLKCYVSPYDIFEEGTGTLLNLNDSNVPRSLGLNVSVTIEGTVSLYKLPIAPLVTGSHPVDSKGDCTAAPSLPGQQHCYFLNRDAPVHEGRSLQGALLSKIPFRHPAQVPALLDLLRHQAAYNTLIGSCVKRTQLREDTPGLLQFEVCPLTDTSFSVSFQHPVNESLVCVVMDVVDSRQVCCKLYKGLSDALICTDDFITKVVQRCMSIPVTMRAIRRKAETIQADTPALSLIAETVEDMVKKNLPPAGSPGYGMGTGNVGGNPLGTPGGGAGGMTPTGGGCGSSYQPGPINTLFGMGMVHKDRPPVAGGDPSNMGVSGSQQQQQQGGDDFSKVTQNPILTSLLQITGSVGPGSTPPPGPNGPPSSSSSSCQPQHTPPTASSPASNTKNHPMLMNLLKDNPPQDFCTLYGSSPLERQNSSSPRTDPSGGPGGGGGGSSSSSSGGKSKKKRPRPSDRPGGGVGGTRQPQTEEDFHRELFSMDADASSQNLFDVNLPGDGLDTPHTLTPAPSQCGTPPTGAPYHHQSASGSAPSSHPHSHSHPHPQHSGRMVRLSSSDSIGADVTDILSDIAEQAGKLASHQLHLHQQQVGGLGPDDGGLGALGSLGTPIRDSSSSGQGSTLFDPDVFNAGSNENPFSTDPADLIAEANATAGATPNSDSSSNNFFPDAVDFNPELLTSQGFPPSYFEDSSPSADGDLDLVKGFGAGVPQQQAITPLPQSGSQGHPHSHPHHTPDSGLKDPFEMNMFGGSAGGGKPLMGGPLPSSDLGEPHSSHSTHSGGNQSPLMMGLGGGGGPMGGSDYGKGDSAKAAKQQQQMMRGGKEGAGSGPGGAGMGSSEGKQGKRSRTPSSDGKNKEKPPKRKKLDPDGKSPSHSSGGRPFTPPSSAAAAGGGSKSPGSSSGRSQTPPAGGATPPIPKITIQIPKGTLSGGNNPNAKGKSPSRNKKPSLTAVIDKLKHGVGTTGGGPEEGCEGGGHPGMGSQPQHGSKHLSGGPGGGEYSSGKREKGDKEGKSKVPVSGEKKNADCKGGSTGVAKIIISKPEGGSPSIKAKVTLQKPGGGGDGSGDGLRAQISGSKAYGSPLFSGSTPKHERCSPSHSKSPGYTPQNPDSESESGSSSVAGRSHQNSPSSEEEQLSLRPLQQQQQHEFTASSDKHRKHKKKKQREREREKDREKKKSSSSSSSASHALKADGWSKSPLVAPESALTLLGPDRQARPSPGYLRSEDDDLMDSALTGNLEPFLNK</sequence>
<feature type="compositionally biased region" description="Pro residues" evidence="10">
    <location>
        <begin position="457"/>
        <end position="466"/>
    </location>
</feature>
<keyword evidence="13" id="KW-1185">Reference proteome</keyword>
<feature type="compositionally biased region" description="Polar residues" evidence="10">
    <location>
        <begin position="712"/>
        <end position="722"/>
    </location>
</feature>
<dbReference type="GO" id="GO:0046966">
    <property type="term" value="F:nuclear thyroid hormone receptor binding"/>
    <property type="evidence" value="ECO:0007669"/>
    <property type="project" value="TreeGrafter"/>
</dbReference>
<feature type="compositionally biased region" description="Gly residues" evidence="10">
    <location>
        <begin position="531"/>
        <end position="540"/>
    </location>
</feature>
<feature type="compositionally biased region" description="Low complexity" evidence="10">
    <location>
        <begin position="467"/>
        <end position="482"/>
    </location>
</feature>
<dbReference type="InterPro" id="IPR051999">
    <property type="entry name" value="Mediator_complex_subunit_1"/>
</dbReference>
<feature type="compositionally biased region" description="Basic and acidic residues" evidence="10">
    <location>
        <begin position="1100"/>
        <end position="1124"/>
    </location>
</feature>
<dbReference type="GO" id="GO:0003712">
    <property type="term" value="F:transcription coregulator activity"/>
    <property type="evidence" value="ECO:0007669"/>
    <property type="project" value="InterPro"/>
</dbReference>
<evidence type="ECO:0000256" key="3">
    <source>
        <dbReference type="ARBA" id="ARBA00020612"/>
    </source>
</evidence>
<evidence type="ECO:0000256" key="6">
    <source>
        <dbReference type="ARBA" id="ARBA00023163"/>
    </source>
</evidence>